<feature type="domain" description="Amidase" evidence="1">
    <location>
        <begin position="87"/>
        <end position="515"/>
    </location>
</feature>
<dbReference type="InterPro" id="IPR000120">
    <property type="entry name" value="Amidase"/>
</dbReference>
<dbReference type="Pfam" id="PF01425">
    <property type="entry name" value="Amidase"/>
    <property type="match status" value="1"/>
</dbReference>
<sequence>MSVISTVVSPGNPITSQDVIDAVAGLGPGIKPTAHLDEWTTILAGAHEVLQSVMDEPDYIPDVDEERFPRTNLHRPEPHDNPLNAWAWKFDLQDTTGQAAQGLLAGKTLAIKDNVCIKGVPCLMGTEVITNWTPNTDATVVTRILEAGGLIKGKAVCENLSLLGVSYSAATGPVENPWAKGYSAAGSSSGTAALIASGAVDMGIGGDQGGSIRLPASHTGIVGMKPTYGLIPYTGIASLEASIDHTGPMARTVLDAALLLQAIAGTDGIDDRQQAGCPSYPDTPNYPALAAKGIEGYKIGILTESLVVPTADPRVSELVVKAAKQFAELGATVEEVSVPIHLKGDDFWMALTQVGAVQAFLGHASGRRGLILNDLQEKITPLTQDKFDKIFPLVAPIFINGLYGAKQFPNIMGKVTNLTRKLRDAYDAALSKYDVLIMPTVPWVPVKIPSPETSRLDQFNKFAGLARNTCPTDLTGHPSLSIPVGLLSPTDESEKVKLPIGMQIVGPWWKDDKVLAVGHAWEKSNDWKSFA</sequence>
<keyword evidence="3" id="KW-1185">Reference proteome</keyword>
<protein>
    <recommendedName>
        <fullName evidence="1">Amidase domain-containing protein</fullName>
    </recommendedName>
</protein>
<dbReference type="InterPro" id="IPR036928">
    <property type="entry name" value="AS_sf"/>
</dbReference>
<evidence type="ECO:0000313" key="2">
    <source>
        <dbReference type="EMBL" id="KII84040.1"/>
    </source>
</evidence>
<organism evidence="2 3">
    <name type="scientific">Plicaturopsis crispa FD-325 SS-3</name>
    <dbReference type="NCBI Taxonomy" id="944288"/>
    <lineage>
        <taxon>Eukaryota</taxon>
        <taxon>Fungi</taxon>
        <taxon>Dikarya</taxon>
        <taxon>Basidiomycota</taxon>
        <taxon>Agaricomycotina</taxon>
        <taxon>Agaricomycetes</taxon>
        <taxon>Agaricomycetidae</taxon>
        <taxon>Amylocorticiales</taxon>
        <taxon>Amylocorticiaceae</taxon>
        <taxon>Plicatura</taxon>
        <taxon>Plicaturopsis crispa</taxon>
    </lineage>
</organism>
<dbReference type="Proteomes" id="UP000053263">
    <property type="component" value="Unassembled WGS sequence"/>
</dbReference>
<dbReference type="HOGENOM" id="CLU_009600_18_1_1"/>
<dbReference type="GO" id="GO:0003824">
    <property type="term" value="F:catalytic activity"/>
    <property type="evidence" value="ECO:0007669"/>
    <property type="project" value="InterPro"/>
</dbReference>
<dbReference type="OrthoDB" id="1879366at2759"/>
<dbReference type="PANTHER" id="PTHR11895:SF83">
    <property type="entry name" value="AMIDASE"/>
    <property type="match status" value="1"/>
</dbReference>
<evidence type="ECO:0000259" key="1">
    <source>
        <dbReference type="Pfam" id="PF01425"/>
    </source>
</evidence>
<name>A0A0C9SWZ2_PLICR</name>
<dbReference type="InterPro" id="IPR023631">
    <property type="entry name" value="Amidase_dom"/>
</dbReference>
<evidence type="ECO:0000313" key="3">
    <source>
        <dbReference type="Proteomes" id="UP000053263"/>
    </source>
</evidence>
<dbReference type="Gene3D" id="3.90.1300.10">
    <property type="entry name" value="Amidase signature (AS) domain"/>
    <property type="match status" value="1"/>
</dbReference>
<dbReference type="AlphaFoldDB" id="A0A0C9SWZ2"/>
<reference evidence="2 3" key="1">
    <citation type="submission" date="2014-06" db="EMBL/GenBank/DDBJ databases">
        <title>Evolutionary Origins and Diversification of the Mycorrhizal Mutualists.</title>
        <authorList>
            <consortium name="DOE Joint Genome Institute"/>
            <consortium name="Mycorrhizal Genomics Consortium"/>
            <person name="Kohler A."/>
            <person name="Kuo A."/>
            <person name="Nagy L.G."/>
            <person name="Floudas D."/>
            <person name="Copeland A."/>
            <person name="Barry K.W."/>
            <person name="Cichocki N."/>
            <person name="Veneault-Fourrey C."/>
            <person name="LaButti K."/>
            <person name="Lindquist E.A."/>
            <person name="Lipzen A."/>
            <person name="Lundell T."/>
            <person name="Morin E."/>
            <person name="Murat C."/>
            <person name="Riley R."/>
            <person name="Ohm R."/>
            <person name="Sun H."/>
            <person name="Tunlid A."/>
            <person name="Henrissat B."/>
            <person name="Grigoriev I.V."/>
            <person name="Hibbett D.S."/>
            <person name="Martin F."/>
        </authorList>
    </citation>
    <scope>NUCLEOTIDE SEQUENCE [LARGE SCALE GENOMIC DNA]</scope>
    <source>
        <strain evidence="2 3">FD-325 SS-3</strain>
    </source>
</reference>
<dbReference type="SUPFAM" id="SSF75304">
    <property type="entry name" value="Amidase signature (AS) enzymes"/>
    <property type="match status" value="1"/>
</dbReference>
<proteinExistence type="predicted"/>
<dbReference type="EMBL" id="KN832572">
    <property type="protein sequence ID" value="KII84040.1"/>
    <property type="molecule type" value="Genomic_DNA"/>
</dbReference>
<accession>A0A0C9SWZ2</accession>
<dbReference type="PANTHER" id="PTHR11895">
    <property type="entry name" value="TRANSAMIDASE"/>
    <property type="match status" value="1"/>
</dbReference>
<gene>
    <name evidence="2" type="ORF">PLICRDRAFT_57870</name>
</gene>